<evidence type="ECO:0000256" key="3">
    <source>
        <dbReference type="PROSITE-ProRule" id="PRU00708"/>
    </source>
</evidence>
<feature type="repeat" description="PPR" evidence="3">
    <location>
        <begin position="251"/>
        <end position="285"/>
    </location>
</feature>
<dbReference type="RefSeq" id="XP_010921440.1">
    <property type="nucleotide sequence ID" value="XM_010923138.2"/>
</dbReference>
<dbReference type="InterPro" id="IPR046960">
    <property type="entry name" value="PPR_At4g14850-like_plant"/>
</dbReference>
<dbReference type="PROSITE" id="PS51375">
    <property type="entry name" value="PPR"/>
    <property type="match status" value="4"/>
</dbReference>
<dbReference type="PANTHER" id="PTHR47926:SF436">
    <property type="entry name" value="PENTATRICOPEPTIDE REPEAT-CONTAINING PROTEIN ELI1, CHLOROPLASTIC-LIKE ISOFORM X2"/>
    <property type="match status" value="1"/>
</dbReference>
<dbReference type="InterPro" id="IPR032867">
    <property type="entry name" value="DYW_dom"/>
</dbReference>
<dbReference type="Pfam" id="PF01535">
    <property type="entry name" value="PPR"/>
    <property type="match status" value="3"/>
</dbReference>
<proteinExistence type="inferred from homology"/>
<dbReference type="Pfam" id="PF13041">
    <property type="entry name" value="PPR_2"/>
    <property type="match status" value="3"/>
</dbReference>
<dbReference type="Gene3D" id="1.25.40.10">
    <property type="entry name" value="Tetratricopeptide repeat domain"/>
    <property type="match status" value="4"/>
</dbReference>
<feature type="repeat" description="PPR" evidence="3">
    <location>
        <begin position="489"/>
        <end position="523"/>
    </location>
</feature>
<evidence type="ECO:0000313" key="6">
    <source>
        <dbReference type="Proteomes" id="UP000504607"/>
    </source>
</evidence>
<feature type="region of interest" description="Disordered" evidence="4">
    <location>
        <begin position="1"/>
        <end position="21"/>
    </location>
</feature>
<evidence type="ECO:0000313" key="7">
    <source>
        <dbReference type="RefSeq" id="XP_010921440.1"/>
    </source>
</evidence>
<dbReference type="AlphaFoldDB" id="A0A6I9R6P5"/>
<dbReference type="NCBIfam" id="TIGR00756">
    <property type="entry name" value="PPR"/>
    <property type="match status" value="4"/>
</dbReference>
<evidence type="ECO:0000256" key="1">
    <source>
        <dbReference type="ARBA" id="ARBA00006643"/>
    </source>
</evidence>
<reference evidence="7" key="1">
    <citation type="submission" date="2025-08" db="UniProtKB">
        <authorList>
            <consortium name="RefSeq"/>
        </authorList>
    </citation>
    <scope>IDENTIFICATION</scope>
</reference>
<dbReference type="PANTHER" id="PTHR47926">
    <property type="entry name" value="PENTATRICOPEPTIDE REPEAT-CONTAINING PROTEIN"/>
    <property type="match status" value="1"/>
</dbReference>
<dbReference type="Pfam" id="PF20431">
    <property type="entry name" value="E_motif"/>
    <property type="match status" value="1"/>
</dbReference>
<name>A0A6I9R6P5_ELAGV</name>
<dbReference type="GeneID" id="105044998"/>
<sequence length="659" mass="73651">MAMATEPPPTTTARPLSQNPNRTSLAHLLDTKCHRSFPLLKQAHAILIKQGLSQDNYLAGSLVRNYANPGFSSFDSAVKVFDQVPDPHAFLWNALIRGSLDNHIPRKAISFYCSMMAQGSTPNKFTFPSLFKACTAAKALQAGCQLHASAVKYGLEQDGYVVSAGIQMYAAFGMLIEARRMLIAGNGSDPVCWNAMIDGYMREGELEAARDLFDVMPCRNIGSWNAMISGYARNGMIKESRGLFDKMPQRDEVSWSAMIDGYVHCDHFADALATFQKMLREGIKPKKFVFSSVLAASANVGALEQGRWIHAYIERNSVHVDAVLGTSLVDMYAKCGRLDLASEAFEKTATKEIFSWNAMIGGFAMHGHAREAIELFFRMEREKFRPDMITFVNVLSACSHGGLVKEGKQFFNLMKQEYGMTPKVEHYGCMVDLLGRAGLFREAEEMINSMPITPNAAVWGALLNACRIHGNAQLAEKVGNILLELEPENSGRYTLLSNIYAKAGRWNDVSKVRKLMKDRGVKTIPGSSLIELDGMIHKFIVGDCTHPSTKEINLMIEEMLERLKLEGYAPNTSQVLFDIDEEDKETALSYHSEKLAIAFGLLNTTPGTTIRIMKNLRVCEDCHLAIKLISRVYDREIVVRDRVRYHCFKEGKCSCMDFW</sequence>
<keyword evidence="6" id="KW-1185">Reference proteome</keyword>
<evidence type="ECO:0000256" key="2">
    <source>
        <dbReference type="ARBA" id="ARBA00022737"/>
    </source>
</evidence>
<dbReference type="GO" id="GO:0008270">
    <property type="term" value="F:zinc ion binding"/>
    <property type="evidence" value="ECO:0007669"/>
    <property type="project" value="InterPro"/>
</dbReference>
<dbReference type="GO" id="GO:0003723">
    <property type="term" value="F:RNA binding"/>
    <property type="evidence" value="ECO:0007669"/>
    <property type="project" value="InterPro"/>
</dbReference>
<dbReference type="KEGG" id="egu:105044998"/>
<evidence type="ECO:0000259" key="5">
    <source>
        <dbReference type="Pfam" id="PF14432"/>
    </source>
</evidence>
<accession>A0A6I9R6P5</accession>
<feature type="domain" description="DYW" evidence="5">
    <location>
        <begin position="567"/>
        <end position="659"/>
    </location>
</feature>
<dbReference type="InterPro" id="IPR002885">
    <property type="entry name" value="PPR_rpt"/>
</dbReference>
<organism evidence="6 7">
    <name type="scientific">Elaeis guineensis var. tenera</name>
    <name type="common">Oil palm</name>
    <dbReference type="NCBI Taxonomy" id="51953"/>
    <lineage>
        <taxon>Eukaryota</taxon>
        <taxon>Viridiplantae</taxon>
        <taxon>Streptophyta</taxon>
        <taxon>Embryophyta</taxon>
        <taxon>Tracheophyta</taxon>
        <taxon>Spermatophyta</taxon>
        <taxon>Magnoliopsida</taxon>
        <taxon>Liliopsida</taxon>
        <taxon>Arecaceae</taxon>
        <taxon>Arecoideae</taxon>
        <taxon>Cocoseae</taxon>
        <taxon>Elaeidinae</taxon>
        <taxon>Elaeis</taxon>
    </lineage>
</organism>
<evidence type="ECO:0000256" key="4">
    <source>
        <dbReference type="SAM" id="MobiDB-lite"/>
    </source>
</evidence>
<feature type="compositionally biased region" description="Pro residues" evidence="4">
    <location>
        <begin position="1"/>
        <end position="10"/>
    </location>
</feature>
<dbReference type="Pfam" id="PF14432">
    <property type="entry name" value="DYW_deaminase"/>
    <property type="match status" value="1"/>
</dbReference>
<dbReference type="GO" id="GO:0009451">
    <property type="term" value="P:RNA modification"/>
    <property type="evidence" value="ECO:0007669"/>
    <property type="project" value="InterPro"/>
</dbReference>
<dbReference type="FunFam" id="1.25.40.10:FF:002148">
    <property type="entry name" value="Pentatricopeptide repeat-containing protein At2g29760, chloroplastic"/>
    <property type="match status" value="1"/>
</dbReference>
<feature type="repeat" description="PPR" evidence="3">
    <location>
        <begin position="352"/>
        <end position="386"/>
    </location>
</feature>
<dbReference type="OrthoDB" id="185373at2759"/>
<gene>
    <name evidence="7" type="primary">LOC105044998</name>
</gene>
<protein>
    <submittedName>
        <fullName evidence="7">Pentatricopeptide repeat-containing protein At5g48910</fullName>
    </submittedName>
</protein>
<feature type="repeat" description="PPR" evidence="3">
    <location>
        <begin position="189"/>
        <end position="223"/>
    </location>
</feature>
<comment type="similarity">
    <text evidence="1">Belongs to the PPR family. PCMP-H subfamily.</text>
</comment>
<dbReference type="InParanoid" id="A0A6I9R6P5"/>
<keyword evidence="2" id="KW-0677">Repeat</keyword>
<dbReference type="Proteomes" id="UP000504607">
    <property type="component" value="Chromosome 5"/>
</dbReference>
<dbReference type="InterPro" id="IPR046848">
    <property type="entry name" value="E_motif"/>
</dbReference>
<dbReference type="InterPro" id="IPR011990">
    <property type="entry name" value="TPR-like_helical_dom_sf"/>
</dbReference>